<sequence length="86" mass="9986">MLRQQKLLHLKFILQLSLLQKGKVCFILPVSLKQDPDEPIVKVKTRVMRPVVAHPFRKGVKQGPKHMANLKCLLPRKISQNRLRTI</sequence>
<reference evidence="2" key="1">
    <citation type="journal article" date="2011" name="Nature">
        <title>Genome sequence and analysis of the tuber crop potato.</title>
        <authorList>
            <consortium name="The Potato Genome Sequencing Consortium"/>
        </authorList>
    </citation>
    <scope>NUCLEOTIDE SEQUENCE [LARGE SCALE GENOMIC DNA]</scope>
    <source>
        <strain evidence="2">cv. DM1-3 516 R44</strain>
    </source>
</reference>
<protein>
    <submittedName>
        <fullName evidence="1">Uncharacterized protein</fullName>
    </submittedName>
</protein>
<reference evidence="1" key="2">
    <citation type="submission" date="2015-06" db="UniProtKB">
        <authorList>
            <consortium name="EnsemblPlants"/>
        </authorList>
    </citation>
    <scope>IDENTIFICATION</scope>
    <source>
        <strain evidence="1">DM1-3 516 R44</strain>
    </source>
</reference>
<dbReference type="EnsemblPlants" id="PGSC0003DMT400052507">
    <property type="protein sequence ID" value="PGSC0003DMT400052507"/>
    <property type="gene ID" value="PGSC0003DMG400020376"/>
</dbReference>
<name>M1BTI8_SOLTU</name>
<dbReference type="EnsemblPlants" id="PGSC0003DMT400052509">
    <property type="protein sequence ID" value="PGSC0003DMT400052509"/>
    <property type="gene ID" value="PGSC0003DMG400020376"/>
</dbReference>
<accession>M1BTI8</accession>
<proteinExistence type="predicted"/>
<evidence type="ECO:0000313" key="2">
    <source>
        <dbReference type="Proteomes" id="UP000011115"/>
    </source>
</evidence>
<keyword evidence="2" id="KW-1185">Reference proteome</keyword>
<evidence type="ECO:0000313" key="1">
    <source>
        <dbReference type="EnsemblPlants" id="PGSC0003DMT400052509"/>
    </source>
</evidence>
<dbReference type="Gramene" id="PGSC0003DMT400052507">
    <property type="protein sequence ID" value="PGSC0003DMT400052507"/>
    <property type="gene ID" value="PGSC0003DMG400020376"/>
</dbReference>
<dbReference type="Gramene" id="PGSC0003DMT400052509">
    <property type="protein sequence ID" value="PGSC0003DMT400052509"/>
    <property type="gene ID" value="PGSC0003DMG400020376"/>
</dbReference>
<dbReference type="EnsemblPlants" id="PGSC0003DMT400052512">
    <property type="protein sequence ID" value="PGSC0003DMT400052512"/>
    <property type="gene ID" value="PGSC0003DMG400020376"/>
</dbReference>
<dbReference type="PaxDb" id="4113-PGSC0003DMT400052512"/>
<dbReference type="AlphaFoldDB" id="M1BTI8"/>
<organism evidence="1 2">
    <name type="scientific">Solanum tuberosum</name>
    <name type="common">Potato</name>
    <dbReference type="NCBI Taxonomy" id="4113"/>
    <lineage>
        <taxon>Eukaryota</taxon>
        <taxon>Viridiplantae</taxon>
        <taxon>Streptophyta</taxon>
        <taxon>Embryophyta</taxon>
        <taxon>Tracheophyta</taxon>
        <taxon>Spermatophyta</taxon>
        <taxon>Magnoliopsida</taxon>
        <taxon>eudicotyledons</taxon>
        <taxon>Gunneridae</taxon>
        <taxon>Pentapetalae</taxon>
        <taxon>asterids</taxon>
        <taxon>lamiids</taxon>
        <taxon>Solanales</taxon>
        <taxon>Solanaceae</taxon>
        <taxon>Solanoideae</taxon>
        <taxon>Solaneae</taxon>
        <taxon>Solanum</taxon>
    </lineage>
</organism>
<dbReference type="InParanoid" id="M1BTI8"/>
<dbReference type="Gramene" id="PGSC0003DMT400052512">
    <property type="protein sequence ID" value="PGSC0003DMT400052512"/>
    <property type="gene ID" value="PGSC0003DMG400020376"/>
</dbReference>
<dbReference type="HOGENOM" id="CLU_2502301_0_0_1"/>
<dbReference type="Proteomes" id="UP000011115">
    <property type="component" value="Unassembled WGS sequence"/>
</dbReference>